<keyword evidence="8" id="KW-0406">Ion transport</keyword>
<comment type="function">
    <text evidence="13">Important for reducing fluoride concentration in the cell, thus reducing its toxicity.</text>
</comment>
<dbReference type="PANTHER" id="PTHR28259:SF1">
    <property type="entry name" value="FLUORIDE EXPORT PROTEIN 1-RELATED"/>
    <property type="match status" value="1"/>
</dbReference>
<dbReference type="HOGENOM" id="CLU_114342_3_3_4"/>
<evidence type="ECO:0000256" key="8">
    <source>
        <dbReference type="ARBA" id="ARBA00023065"/>
    </source>
</evidence>
<keyword evidence="8" id="KW-0813">Transport</keyword>
<evidence type="ECO:0000256" key="5">
    <source>
        <dbReference type="ARBA" id="ARBA00022723"/>
    </source>
</evidence>
<keyword evidence="6 13" id="KW-1133">Transmembrane helix</keyword>
<dbReference type="OrthoDB" id="9806299at2"/>
<name>G4CTV3_9NEIS</name>
<evidence type="ECO:0000313" key="15">
    <source>
        <dbReference type="Proteomes" id="UP000005336"/>
    </source>
</evidence>
<keyword evidence="2 13" id="KW-1003">Cell membrane</keyword>
<dbReference type="AlphaFoldDB" id="G4CTV3"/>
<evidence type="ECO:0000256" key="9">
    <source>
        <dbReference type="ARBA" id="ARBA00023136"/>
    </source>
</evidence>
<evidence type="ECO:0000256" key="2">
    <source>
        <dbReference type="ARBA" id="ARBA00022475"/>
    </source>
</evidence>
<evidence type="ECO:0000313" key="14">
    <source>
        <dbReference type="EMBL" id="EGZ43874.1"/>
    </source>
</evidence>
<dbReference type="GO" id="GO:0005886">
    <property type="term" value="C:plasma membrane"/>
    <property type="evidence" value="ECO:0007669"/>
    <property type="project" value="UniProtKB-SubCell"/>
</dbReference>
<keyword evidence="4 13" id="KW-0812">Transmembrane</keyword>
<gene>
    <name evidence="14" type="primary">crcB</name>
    <name evidence="14" type="ORF">HMPREF9370_2513</name>
</gene>
<comment type="subcellular location">
    <subcellularLocation>
        <location evidence="1">Cell membrane</location>
        <topology evidence="1">Multi-pass membrane protein</topology>
    </subcellularLocation>
</comment>
<dbReference type="InterPro" id="IPR003691">
    <property type="entry name" value="FluC"/>
</dbReference>
<evidence type="ECO:0000256" key="12">
    <source>
        <dbReference type="ARBA" id="ARBA00035585"/>
    </source>
</evidence>
<dbReference type="PANTHER" id="PTHR28259">
    <property type="entry name" value="FLUORIDE EXPORT PROTEIN 1-RELATED"/>
    <property type="match status" value="1"/>
</dbReference>
<organism evidence="14 15">
    <name type="scientific">Neisseria wadsworthii 9715</name>
    <dbReference type="NCBI Taxonomy" id="1030841"/>
    <lineage>
        <taxon>Bacteria</taxon>
        <taxon>Pseudomonadati</taxon>
        <taxon>Pseudomonadota</taxon>
        <taxon>Betaproteobacteria</taxon>
        <taxon>Neisseriales</taxon>
        <taxon>Neisseriaceae</taxon>
        <taxon>Neisseria</taxon>
    </lineage>
</organism>
<feature type="transmembrane region" description="Helical" evidence="13">
    <location>
        <begin position="68"/>
        <end position="95"/>
    </location>
</feature>
<sequence length="100" mass="10751">MLGLSAVTLAANWIGAYLIGITASFTELFPAIDPAMKVFLITGYLGGLTTFSDFSLEIIEMLQAQRWGVAALLVALHLFGSLILTVLGMMTVSALRHLYS</sequence>
<protein>
    <recommendedName>
        <fullName evidence="13">Fluoride-specific ion channel</fullName>
    </recommendedName>
</protein>
<keyword evidence="10" id="KW-0407">Ion channel</keyword>
<dbReference type="Proteomes" id="UP000005336">
    <property type="component" value="Unassembled WGS sequence"/>
</dbReference>
<accession>G4CTV3</accession>
<dbReference type="GO" id="GO:1903425">
    <property type="term" value="F:fluoride transmembrane transporter activity"/>
    <property type="evidence" value="ECO:0007669"/>
    <property type="project" value="TreeGrafter"/>
</dbReference>
<evidence type="ECO:0000256" key="3">
    <source>
        <dbReference type="ARBA" id="ARBA00022519"/>
    </source>
</evidence>
<dbReference type="EMBL" id="AGAZ01000082">
    <property type="protein sequence ID" value="EGZ43874.1"/>
    <property type="molecule type" value="Genomic_DNA"/>
</dbReference>
<dbReference type="GO" id="GO:0046872">
    <property type="term" value="F:metal ion binding"/>
    <property type="evidence" value="ECO:0007669"/>
    <property type="project" value="UniProtKB-KW"/>
</dbReference>
<evidence type="ECO:0000256" key="4">
    <source>
        <dbReference type="ARBA" id="ARBA00022692"/>
    </source>
</evidence>
<keyword evidence="15" id="KW-1185">Reference proteome</keyword>
<comment type="catalytic activity">
    <reaction evidence="12">
        <text>fluoride(in) = fluoride(out)</text>
        <dbReference type="Rhea" id="RHEA:76159"/>
        <dbReference type="ChEBI" id="CHEBI:17051"/>
    </reaction>
    <physiologicalReaction direction="left-to-right" evidence="12">
        <dbReference type="Rhea" id="RHEA:76160"/>
    </physiologicalReaction>
</comment>
<feature type="transmembrane region" description="Helical" evidence="13">
    <location>
        <begin position="38"/>
        <end position="56"/>
    </location>
</feature>
<comment type="similarity">
    <text evidence="11 13">Belongs to the fluoride channel Fluc/FEX (TC 1.A.43) family.</text>
</comment>
<keyword evidence="9 13" id="KW-0472">Membrane</keyword>
<evidence type="ECO:0000256" key="13">
    <source>
        <dbReference type="RuleBase" id="RU004340"/>
    </source>
</evidence>
<evidence type="ECO:0000256" key="7">
    <source>
        <dbReference type="ARBA" id="ARBA00023053"/>
    </source>
</evidence>
<feature type="transmembrane region" description="Helical" evidence="13">
    <location>
        <begin position="6"/>
        <end position="26"/>
    </location>
</feature>
<dbReference type="STRING" id="1030841.HMPREF9370_2513"/>
<comment type="caution">
    <text evidence="14">The sequence shown here is derived from an EMBL/GenBank/DDBJ whole genome shotgun (WGS) entry which is preliminary data.</text>
</comment>
<keyword evidence="7" id="KW-0915">Sodium</keyword>
<proteinExistence type="inferred from homology"/>
<dbReference type="PATRIC" id="fig|1030841.3.peg.2503"/>
<evidence type="ECO:0000256" key="6">
    <source>
        <dbReference type="ARBA" id="ARBA00022989"/>
    </source>
</evidence>
<dbReference type="RefSeq" id="WP_009117653.1">
    <property type="nucleotide sequence ID" value="NZ_JH165159.1"/>
</dbReference>
<evidence type="ECO:0000256" key="10">
    <source>
        <dbReference type="ARBA" id="ARBA00023303"/>
    </source>
</evidence>
<keyword evidence="5" id="KW-0479">Metal-binding</keyword>
<evidence type="ECO:0000256" key="1">
    <source>
        <dbReference type="ARBA" id="ARBA00004651"/>
    </source>
</evidence>
<keyword evidence="3" id="KW-0997">Cell inner membrane</keyword>
<evidence type="ECO:0000256" key="11">
    <source>
        <dbReference type="ARBA" id="ARBA00035120"/>
    </source>
</evidence>
<dbReference type="Pfam" id="PF02537">
    <property type="entry name" value="CRCB"/>
    <property type="match status" value="1"/>
</dbReference>
<reference evidence="14 15" key="1">
    <citation type="submission" date="2011-06" db="EMBL/GenBank/DDBJ databases">
        <authorList>
            <person name="Muzny D."/>
            <person name="Qin X."/>
            <person name="Deng J."/>
            <person name="Jiang H."/>
            <person name="Liu Y."/>
            <person name="Qu J."/>
            <person name="Song X.-Z."/>
            <person name="Zhang L."/>
            <person name="Thornton R."/>
            <person name="Coyle M."/>
            <person name="Francisco L."/>
            <person name="Jackson L."/>
            <person name="Javaid M."/>
            <person name="Korchina V."/>
            <person name="Kovar C."/>
            <person name="Mata R."/>
            <person name="Mathew T."/>
            <person name="Ngo R."/>
            <person name="Nguyen L."/>
            <person name="Nguyen N."/>
            <person name="Okwuonu G."/>
            <person name="Ongeri F."/>
            <person name="Pham C."/>
            <person name="Simmons D."/>
            <person name="Wilczek-Boney K."/>
            <person name="Hale W."/>
            <person name="Jakkamsetti A."/>
            <person name="Pham P."/>
            <person name="Ruth R."/>
            <person name="San Lucas F."/>
            <person name="Warren J."/>
            <person name="Zhang J."/>
            <person name="Zhao Z."/>
            <person name="Zhou C."/>
            <person name="Zhu D."/>
            <person name="Lee S."/>
            <person name="Bess C."/>
            <person name="Blankenburg K."/>
            <person name="Forbes L."/>
            <person name="Fu Q."/>
            <person name="Gubbala S."/>
            <person name="Hirani K."/>
            <person name="Jayaseelan J.C."/>
            <person name="Lara F."/>
            <person name="Munidasa M."/>
            <person name="Palculict T."/>
            <person name="Patil S."/>
            <person name="Pu L.-L."/>
            <person name="Saada N."/>
            <person name="Tang L."/>
            <person name="Weissenberger G."/>
            <person name="Zhu Y."/>
            <person name="Hemphill L."/>
            <person name="Shang Y."/>
            <person name="Youmans B."/>
            <person name="Ayvaz T."/>
            <person name="Ross M."/>
            <person name="Santibanez J."/>
            <person name="Aqrawi P."/>
            <person name="Gross S."/>
            <person name="Joshi V."/>
            <person name="Fowler G."/>
            <person name="Nazareth L."/>
            <person name="Reid J."/>
            <person name="Worley K."/>
            <person name="Petrosino J."/>
            <person name="Highlander S."/>
            <person name="Gibbs R."/>
        </authorList>
    </citation>
    <scope>NUCLEOTIDE SEQUENCE [LARGE SCALE GENOMIC DNA]</scope>
    <source>
        <strain evidence="14 15">9715</strain>
    </source>
</reference>